<dbReference type="EMBL" id="BMAU01021087">
    <property type="protein sequence ID" value="GFX89987.1"/>
    <property type="molecule type" value="Genomic_DNA"/>
</dbReference>
<keyword evidence="2" id="KW-1185">Reference proteome</keyword>
<evidence type="ECO:0000313" key="2">
    <source>
        <dbReference type="Proteomes" id="UP000887159"/>
    </source>
</evidence>
<sequence>MPRAQQTYYRQASHDRSISVLNRENDISTMGKEKLDSWLLLCTQNEITIQIDYNDVINDFAMIKARRKPLLYKCNDSDSTKNKDV</sequence>
<accession>A0A8X6UZS1</accession>
<dbReference type="AlphaFoldDB" id="A0A8X6UZS1"/>
<protein>
    <submittedName>
        <fullName evidence="1">Uncharacterized protein</fullName>
    </submittedName>
</protein>
<proteinExistence type="predicted"/>
<comment type="caution">
    <text evidence="1">The sequence shown here is derived from an EMBL/GenBank/DDBJ whole genome shotgun (WGS) entry which is preliminary data.</text>
</comment>
<evidence type="ECO:0000313" key="1">
    <source>
        <dbReference type="EMBL" id="GFX89987.1"/>
    </source>
</evidence>
<dbReference type="Proteomes" id="UP000887159">
    <property type="component" value="Unassembled WGS sequence"/>
</dbReference>
<gene>
    <name evidence="1" type="ORF">TNCV_886851</name>
</gene>
<name>A0A8X6UZS1_TRICX</name>
<reference evidence="1" key="1">
    <citation type="submission" date="2020-08" db="EMBL/GenBank/DDBJ databases">
        <title>Multicomponent nature underlies the extraordinary mechanical properties of spider dragline silk.</title>
        <authorList>
            <person name="Kono N."/>
            <person name="Nakamura H."/>
            <person name="Mori M."/>
            <person name="Yoshida Y."/>
            <person name="Ohtoshi R."/>
            <person name="Malay A.D."/>
            <person name="Moran D.A.P."/>
            <person name="Tomita M."/>
            <person name="Numata K."/>
            <person name="Arakawa K."/>
        </authorList>
    </citation>
    <scope>NUCLEOTIDE SEQUENCE</scope>
</reference>
<organism evidence="1 2">
    <name type="scientific">Trichonephila clavipes</name>
    <name type="common">Golden silk orbweaver</name>
    <name type="synonym">Nephila clavipes</name>
    <dbReference type="NCBI Taxonomy" id="2585209"/>
    <lineage>
        <taxon>Eukaryota</taxon>
        <taxon>Metazoa</taxon>
        <taxon>Ecdysozoa</taxon>
        <taxon>Arthropoda</taxon>
        <taxon>Chelicerata</taxon>
        <taxon>Arachnida</taxon>
        <taxon>Araneae</taxon>
        <taxon>Araneomorphae</taxon>
        <taxon>Entelegynae</taxon>
        <taxon>Araneoidea</taxon>
        <taxon>Nephilidae</taxon>
        <taxon>Trichonephila</taxon>
    </lineage>
</organism>